<dbReference type="RefSeq" id="WP_039887805.1">
    <property type="nucleotide sequence ID" value="NZ_CP012543.1"/>
</dbReference>
<protein>
    <recommendedName>
        <fullName evidence="3">CRISPR-associated protein</fullName>
    </recommendedName>
</protein>
<name>A0A6G5QP20_CAMRE</name>
<accession>A0A6G5QP20</accession>
<dbReference type="EMBL" id="CP012543">
    <property type="protein sequence ID" value="QCD47503.1"/>
    <property type="molecule type" value="Genomic_DNA"/>
</dbReference>
<organism evidence="1 2">
    <name type="scientific">Campylobacter rectus</name>
    <name type="common">Wolinella recta</name>
    <dbReference type="NCBI Taxonomy" id="203"/>
    <lineage>
        <taxon>Bacteria</taxon>
        <taxon>Pseudomonadati</taxon>
        <taxon>Campylobacterota</taxon>
        <taxon>Epsilonproteobacteria</taxon>
        <taxon>Campylobacterales</taxon>
        <taxon>Campylobacteraceae</taxon>
        <taxon>Campylobacter</taxon>
    </lineage>
</organism>
<dbReference type="KEGG" id="crx:CRECT_1883"/>
<gene>
    <name evidence="1" type="ORF">CRECT_1883</name>
</gene>
<dbReference type="Proteomes" id="UP000502377">
    <property type="component" value="Chromosome"/>
</dbReference>
<evidence type="ECO:0000313" key="2">
    <source>
        <dbReference type="Proteomes" id="UP000502377"/>
    </source>
</evidence>
<dbReference type="InterPro" id="IPR049811">
    <property type="entry name" value="MJ1673-like_dom"/>
</dbReference>
<evidence type="ECO:0008006" key="3">
    <source>
        <dbReference type="Google" id="ProtNLM"/>
    </source>
</evidence>
<dbReference type="AlphaFoldDB" id="A0A6G5QP20"/>
<proteinExistence type="predicted"/>
<reference evidence="1 2" key="1">
    <citation type="submission" date="2016-07" db="EMBL/GenBank/DDBJ databases">
        <title>Comparative genomics of the Campylobacter concisus group.</title>
        <authorList>
            <person name="Miller W.G."/>
            <person name="Yee E."/>
            <person name="Chapman M.H."/>
            <person name="Huynh S."/>
            <person name="Bono J.L."/>
            <person name="On S.L.W."/>
            <person name="StLeger J."/>
            <person name="Foster G."/>
            <person name="Parker C.T."/>
        </authorList>
    </citation>
    <scope>NUCLEOTIDE SEQUENCE [LARGE SCALE GENOMIC DNA]</scope>
    <source>
        <strain evidence="1 2">ATCC 33238</strain>
    </source>
</reference>
<dbReference type="NCBIfam" id="NF040559">
    <property type="entry name" value="CAS_Csx20"/>
    <property type="match status" value="1"/>
</dbReference>
<sequence length="125" mass="14322">MKTLFILINHALTPEQEEGARKNLNIDKFVNIADAKWSDIDPSEKSVIKVVETYKDKLRSQAKSGDVLLVQGDFGATYNMIRFAKNMGLIAVYATTKRIVSEQVENGKVVIKREFKHARFREYED</sequence>
<evidence type="ECO:0000313" key="1">
    <source>
        <dbReference type="EMBL" id="QCD47503.1"/>
    </source>
</evidence>